<gene>
    <name evidence="1" type="ORF">B0A55_09779</name>
</gene>
<evidence type="ECO:0000313" key="2">
    <source>
        <dbReference type="Proteomes" id="UP000309340"/>
    </source>
</evidence>
<protein>
    <recommendedName>
        <fullName evidence="3">Heterokaryon incompatibility domain-containing protein</fullName>
    </recommendedName>
</protein>
<dbReference type="AlphaFoldDB" id="A0A4U0WM80"/>
<dbReference type="SUPFAM" id="SSF48452">
    <property type="entry name" value="TPR-like"/>
    <property type="match status" value="1"/>
</dbReference>
<dbReference type="InterPro" id="IPR011990">
    <property type="entry name" value="TPR-like_helical_dom_sf"/>
</dbReference>
<evidence type="ECO:0000313" key="1">
    <source>
        <dbReference type="EMBL" id="TKA64302.1"/>
    </source>
</evidence>
<dbReference type="Gene3D" id="1.25.40.10">
    <property type="entry name" value="Tetratricopeptide repeat domain"/>
    <property type="match status" value="1"/>
</dbReference>
<evidence type="ECO:0008006" key="3">
    <source>
        <dbReference type="Google" id="ProtNLM"/>
    </source>
</evidence>
<comment type="caution">
    <text evidence="1">The sequence shown here is derived from an EMBL/GenBank/DDBJ whole genome shotgun (WGS) entry which is preliminary data.</text>
</comment>
<dbReference type="Proteomes" id="UP000309340">
    <property type="component" value="Unassembled WGS sequence"/>
</dbReference>
<reference evidence="1 2" key="1">
    <citation type="submission" date="2017-03" db="EMBL/GenBank/DDBJ databases">
        <title>Genomes of endolithic fungi from Antarctica.</title>
        <authorList>
            <person name="Coleine C."/>
            <person name="Masonjones S."/>
            <person name="Stajich J.E."/>
        </authorList>
    </citation>
    <scope>NUCLEOTIDE SEQUENCE [LARGE SCALE GENOMIC DNA]</scope>
    <source>
        <strain evidence="1 2">CCFEE 5184</strain>
    </source>
</reference>
<dbReference type="OrthoDB" id="423576at2759"/>
<accession>A0A4U0WM80</accession>
<organism evidence="1 2">
    <name type="scientific">Friedmanniomyces simplex</name>
    <dbReference type="NCBI Taxonomy" id="329884"/>
    <lineage>
        <taxon>Eukaryota</taxon>
        <taxon>Fungi</taxon>
        <taxon>Dikarya</taxon>
        <taxon>Ascomycota</taxon>
        <taxon>Pezizomycotina</taxon>
        <taxon>Dothideomycetes</taxon>
        <taxon>Dothideomycetidae</taxon>
        <taxon>Mycosphaerellales</taxon>
        <taxon>Teratosphaeriaceae</taxon>
        <taxon>Friedmanniomyces</taxon>
    </lineage>
</organism>
<name>A0A4U0WM80_9PEZI</name>
<keyword evidence="2" id="KW-1185">Reference proteome</keyword>
<proteinExistence type="predicted"/>
<dbReference type="EMBL" id="NAJQ01000848">
    <property type="protein sequence ID" value="TKA64302.1"/>
    <property type="molecule type" value="Genomic_DNA"/>
</dbReference>
<sequence>MAPYTVENFERHMETAQIHRESAELEFWEREVHVAKAICEGRGFPGASRCKLQVMIELAEIERRNGMYSAATKTLSEAFDLADGTQRISILGELAVVYRHDDRIVEAHEQFQEQYNLAKQLALEAEMEMCRAVGNLGMTTYQRYEQQGDKTDKALLVLSIKQLEERRERARSLQERLCGDPAQAKTVRKLEMWEAIGISRLTLPYAAIGDTKKAVEFGELTWRLTQTSNDPTVRGISRFFYGNALLNDGQRARALELFNFTGPRDTCTSAAALCKELSAEHRGYLERLVAEGVDLDTYDEQGYSALDHAVYGGDAKAEAGIVRGFGLKGLALTDIQQRQDAAKFRKHFRDIFQKHFRPVLSKGRTDCVVSLQSKYAELFGSDEDKRALFDEMHLVRYSDFLSHGKLPTMNDSLSDSLVHSIPTQQQRSRREGRSDYVVFFSYRWIGGEIDPPLTGPDDGANTQYRRMVDALERFLELHPTVDSDDLSIWLDCACIDQVDKVPGRRQRGIAALPFYVAQCNAMISLVDDQYYERAWCAVEVLIMQTLRESYKQHVWYEHRLHRPKSDRTAGLLEHGSDMKLKPTTLKLSFERDRLNVEFLERQNLLLGKAGAER</sequence>